<feature type="domain" description="VWFA" evidence="1">
    <location>
        <begin position="350"/>
        <end position="536"/>
    </location>
</feature>
<evidence type="ECO:0000259" key="1">
    <source>
        <dbReference type="PROSITE" id="PS50234"/>
    </source>
</evidence>
<reference evidence="2 3" key="1">
    <citation type="submission" date="2019-03" db="EMBL/GenBank/DDBJ databases">
        <title>Genomic Encyclopedia of Type Strains, Phase IV (KMG-IV): sequencing the most valuable type-strain genomes for metagenomic binning, comparative biology and taxonomic classification.</title>
        <authorList>
            <person name="Goeker M."/>
        </authorList>
    </citation>
    <scope>NUCLEOTIDE SEQUENCE [LARGE SCALE GENOMIC DNA]</scope>
    <source>
        <strain evidence="2 3">DSM 2781</strain>
    </source>
</reference>
<dbReference type="PANTHER" id="PTHR30632:SF0">
    <property type="entry name" value="SULFATE-BINDING PROTEIN"/>
    <property type="match status" value="1"/>
</dbReference>
<dbReference type="RefSeq" id="WP_165919017.1">
    <property type="nucleotide sequence ID" value="NZ_NRRP01000010.1"/>
</dbReference>
<organism evidence="2 3">
    <name type="scientific">Rhodovulum adriaticum</name>
    <name type="common">Rhodopseudomonas adriatica</name>
    <dbReference type="NCBI Taxonomy" id="35804"/>
    <lineage>
        <taxon>Bacteria</taxon>
        <taxon>Pseudomonadati</taxon>
        <taxon>Pseudomonadota</taxon>
        <taxon>Alphaproteobacteria</taxon>
        <taxon>Rhodobacterales</taxon>
        <taxon>Paracoccaceae</taxon>
        <taxon>Rhodovulum</taxon>
    </lineage>
</organism>
<evidence type="ECO:0000313" key="3">
    <source>
        <dbReference type="Proteomes" id="UP000295733"/>
    </source>
</evidence>
<dbReference type="GO" id="GO:0030973">
    <property type="term" value="F:molybdate ion binding"/>
    <property type="evidence" value="ECO:0007669"/>
    <property type="project" value="TreeGrafter"/>
</dbReference>
<dbReference type="SUPFAM" id="SSF53850">
    <property type="entry name" value="Periplasmic binding protein-like II"/>
    <property type="match status" value="1"/>
</dbReference>
<dbReference type="InterPro" id="IPR002035">
    <property type="entry name" value="VWF_A"/>
</dbReference>
<protein>
    <submittedName>
        <fullName evidence="2">Ca-activated chloride channel family protein</fullName>
    </submittedName>
</protein>
<dbReference type="PANTHER" id="PTHR30632">
    <property type="entry name" value="MOLYBDATE-BINDING PERIPLASMIC PROTEIN"/>
    <property type="match status" value="1"/>
</dbReference>
<dbReference type="GO" id="GO:0015689">
    <property type="term" value="P:molybdate ion transport"/>
    <property type="evidence" value="ECO:0007669"/>
    <property type="project" value="TreeGrafter"/>
</dbReference>
<dbReference type="Proteomes" id="UP000295733">
    <property type="component" value="Unassembled WGS sequence"/>
</dbReference>
<dbReference type="Gene3D" id="3.40.50.410">
    <property type="entry name" value="von Willebrand factor, type A domain"/>
    <property type="match status" value="1"/>
</dbReference>
<dbReference type="InterPro" id="IPR050682">
    <property type="entry name" value="ModA/WtpA"/>
</dbReference>
<proteinExistence type="predicted"/>
<dbReference type="PROSITE" id="PS50234">
    <property type="entry name" value="VWFA"/>
    <property type="match status" value="1"/>
</dbReference>
<evidence type="ECO:0000313" key="2">
    <source>
        <dbReference type="EMBL" id="TCP21114.1"/>
    </source>
</evidence>
<keyword evidence="3" id="KW-1185">Reference proteome</keyword>
<accession>A0A4R2NJ23</accession>
<dbReference type="Pfam" id="PF13531">
    <property type="entry name" value="SBP_bac_11"/>
    <property type="match status" value="1"/>
</dbReference>
<gene>
    <name evidence="2" type="ORF">EV656_11335</name>
</gene>
<comment type="caution">
    <text evidence="2">The sequence shown here is derived from an EMBL/GenBank/DDBJ whole genome shotgun (WGS) entry which is preliminary data.</text>
</comment>
<dbReference type="SMART" id="SM00327">
    <property type="entry name" value="VWA"/>
    <property type="match status" value="1"/>
</dbReference>
<dbReference type="AlphaFoldDB" id="A0A4R2NJ23"/>
<dbReference type="EMBL" id="SLXL01000013">
    <property type="protein sequence ID" value="TCP21114.1"/>
    <property type="molecule type" value="Genomic_DNA"/>
</dbReference>
<sequence length="536" mass="58098">MKKLIPVVVFVILGALGALFMLGNTVGPRAQLHIVSGSENKALEPIVMDWARANRVDVEMTYLGSVDIARALSAPDTMPYDAVWPANSIWIELGDTGKRVKHRESILRSPVVLGLKRPIAERLGWVGREDITVQDIQRAARDNEFRLAMTSATQSNSGASAYFGFLYALAGNPDVLTEQHLADEDVLAEVRDLLAQVDRSSGSSGWLKDSFLAAPDTFDAMFNYEALIIEANQALTARGEAPLYAIYPANGLSVADSPLGYVDKGDRAREEAFLALQQHLLSEDTQQVLSDLGRRAGLIGLFAESADPQVWNTGWGIDLTREIAPVPAPASAVIGEALRLYQTELRKPSLTVWVLDVSGSMEGQPLAEVKQAMALLLDPQSAAVNLLQPSRRDVTILLPFNHMTFDPIRVEGDDPAGLGQALAQVQALRAEGGTDLYRAIYAALETLKPWAEDGSLFDYLPAIVAMTDGASETDNRAVMLRHLDETGYGRDVPIHAIAFGQADEAQLTELNQATVGRLFHAGSDIAKALRSAKGYN</sequence>
<dbReference type="InterPro" id="IPR036465">
    <property type="entry name" value="vWFA_dom_sf"/>
</dbReference>
<dbReference type="SUPFAM" id="SSF53300">
    <property type="entry name" value="vWA-like"/>
    <property type="match status" value="1"/>
</dbReference>
<name>A0A4R2NJ23_RHOAD</name>
<dbReference type="Pfam" id="PF00092">
    <property type="entry name" value="VWA"/>
    <property type="match status" value="1"/>
</dbReference>